<accession>G8PBR0</accession>
<name>G8PBR0_PEDCP</name>
<dbReference type="PATRIC" id="fig|701521.8.peg.1656"/>
<feature type="domain" description="Xylose isomerase-like TIM barrel" evidence="1">
    <location>
        <begin position="28"/>
        <end position="229"/>
    </location>
</feature>
<dbReference type="Pfam" id="PF01261">
    <property type="entry name" value="AP_endonuc_2"/>
    <property type="match status" value="1"/>
</dbReference>
<sequence length="253" mass="29419">MEENQWTANLLLLNQEHEDGKQQLELLQELYELGFRSFEVRREFFFNIDEEIPAIRNWAQEHNIELFYSIPDELFVDGMLNSKLLQYIKESHTMGIKKAKFNIGDYEHFQGDFKASFETLEKTLDGLEINVENDQTQTSGRIKPILKFLNDIKNSQINVGYVYDLGNWEFTGENFFEAAETLKNFIRYIHVKDVTEGPEVRPLDEGQLDWRKALDVLPTNVPIALEYPVLSNAVIESGINKLNSYKKGSAQNE</sequence>
<dbReference type="Gene3D" id="3.20.20.150">
    <property type="entry name" value="Divalent-metal-dependent TIM barrel enzymes"/>
    <property type="match status" value="1"/>
</dbReference>
<dbReference type="InterPro" id="IPR013022">
    <property type="entry name" value="Xyl_isomerase-like_TIM-brl"/>
</dbReference>
<dbReference type="AlphaFoldDB" id="G8PBR0"/>
<evidence type="ECO:0000313" key="2">
    <source>
        <dbReference type="EMBL" id="AEV95968.1"/>
    </source>
</evidence>
<dbReference type="KEGG" id="pce:PECL_1754"/>
<dbReference type="Proteomes" id="UP000005444">
    <property type="component" value="Chromosome"/>
</dbReference>
<keyword evidence="3" id="KW-1185">Reference proteome</keyword>
<dbReference type="RefSeq" id="WP_014216162.1">
    <property type="nucleotide sequence ID" value="NC_016605.1"/>
</dbReference>
<gene>
    <name evidence="2" type="ordered locus">PECL_1754</name>
</gene>
<dbReference type="InterPro" id="IPR036237">
    <property type="entry name" value="Xyl_isomerase-like_sf"/>
</dbReference>
<proteinExistence type="predicted"/>
<dbReference type="EMBL" id="CP003137">
    <property type="protein sequence ID" value="AEV95968.1"/>
    <property type="molecule type" value="Genomic_DNA"/>
</dbReference>
<dbReference type="GO" id="GO:0016853">
    <property type="term" value="F:isomerase activity"/>
    <property type="evidence" value="ECO:0007669"/>
    <property type="project" value="UniProtKB-KW"/>
</dbReference>
<reference evidence="2 3" key="1">
    <citation type="journal article" date="2012" name="J. Bacteriol.">
        <title>Complete Genome Sequence of the Beer Spoilage Organism Pediococcus claussenii ATCC BAA-344T.</title>
        <authorList>
            <person name="Pittet V."/>
            <person name="Abegunde T."/>
            <person name="Marfleet T."/>
            <person name="Haakensen M."/>
            <person name="Morrow K."/>
            <person name="Jayaprakash T."/>
            <person name="Schroeder K."/>
            <person name="Trost B."/>
            <person name="Byrns S."/>
            <person name="Bergsveinson J."/>
            <person name="Kusalik A."/>
            <person name="Ziola B."/>
        </authorList>
    </citation>
    <scope>NUCLEOTIDE SEQUENCE [LARGE SCALE GENOMIC DNA]</scope>
    <source>
        <strain evidence="2 3">ATCC BAA-344</strain>
    </source>
</reference>
<organism evidence="2 3">
    <name type="scientific">Pediococcus claussenii (strain ATCC BAA-344 / DSM 14800 / JCM 18046 / KCTC 3811 / LMG 21948 / P06)</name>
    <dbReference type="NCBI Taxonomy" id="701521"/>
    <lineage>
        <taxon>Bacteria</taxon>
        <taxon>Bacillati</taxon>
        <taxon>Bacillota</taxon>
        <taxon>Bacilli</taxon>
        <taxon>Lactobacillales</taxon>
        <taxon>Lactobacillaceae</taxon>
        <taxon>Pediococcus</taxon>
    </lineage>
</organism>
<evidence type="ECO:0000313" key="3">
    <source>
        <dbReference type="Proteomes" id="UP000005444"/>
    </source>
</evidence>
<dbReference type="STRING" id="701521.PECL_1754"/>
<protein>
    <submittedName>
        <fullName evidence="2">Xylose isomerase-like TIM barrel family protein</fullName>
    </submittedName>
</protein>
<evidence type="ECO:0000259" key="1">
    <source>
        <dbReference type="Pfam" id="PF01261"/>
    </source>
</evidence>
<dbReference type="HOGENOM" id="CLU_068005_1_0_9"/>
<dbReference type="SUPFAM" id="SSF51658">
    <property type="entry name" value="Xylose isomerase-like"/>
    <property type="match status" value="1"/>
</dbReference>
<dbReference type="eggNOG" id="COG1082">
    <property type="taxonomic scope" value="Bacteria"/>
</dbReference>